<evidence type="ECO:0000256" key="1">
    <source>
        <dbReference type="ARBA" id="ARBA00004651"/>
    </source>
</evidence>
<organism evidence="9 10">
    <name type="scientific">Aedoeadaptatus ivorii</name>
    <dbReference type="NCBI Taxonomy" id="54006"/>
    <lineage>
        <taxon>Bacteria</taxon>
        <taxon>Bacillati</taxon>
        <taxon>Bacillota</taxon>
        <taxon>Tissierellia</taxon>
        <taxon>Tissierellales</taxon>
        <taxon>Peptoniphilaceae</taxon>
        <taxon>Aedoeadaptatus</taxon>
    </lineage>
</organism>
<name>A0A3S4Z2U3_9FIRM</name>
<reference evidence="9 10" key="1">
    <citation type="submission" date="2018-12" db="EMBL/GenBank/DDBJ databases">
        <authorList>
            <consortium name="Pathogen Informatics"/>
        </authorList>
    </citation>
    <scope>NUCLEOTIDE SEQUENCE [LARGE SCALE GENOMIC DNA]</scope>
    <source>
        <strain evidence="9 10">NCTC13079</strain>
    </source>
</reference>
<dbReference type="KEGG" id="piv:NCTC13079_00093"/>
<dbReference type="InterPro" id="IPR035906">
    <property type="entry name" value="MetI-like_sf"/>
</dbReference>
<dbReference type="GO" id="GO:0055085">
    <property type="term" value="P:transmembrane transport"/>
    <property type="evidence" value="ECO:0007669"/>
    <property type="project" value="InterPro"/>
</dbReference>
<dbReference type="Proteomes" id="UP000269544">
    <property type="component" value="Chromosome"/>
</dbReference>
<feature type="transmembrane region" description="Helical" evidence="7">
    <location>
        <begin position="242"/>
        <end position="263"/>
    </location>
</feature>
<keyword evidence="5 7" id="KW-1133">Transmembrane helix</keyword>
<feature type="transmembrane region" description="Helical" evidence="7">
    <location>
        <begin position="107"/>
        <end position="128"/>
    </location>
</feature>
<evidence type="ECO:0000313" key="10">
    <source>
        <dbReference type="Proteomes" id="UP000269544"/>
    </source>
</evidence>
<keyword evidence="10" id="KW-1185">Reference proteome</keyword>
<evidence type="ECO:0000256" key="6">
    <source>
        <dbReference type="ARBA" id="ARBA00023136"/>
    </source>
</evidence>
<evidence type="ECO:0000259" key="8">
    <source>
        <dbReference type="PROSITE" id="PS50928"/>
    </source>
</evidence>
<feature type="domain" description="ABC transmembrane type-1" evidence="8">
    <location>
        <begin position="72"/>
        <end position="263"/>
    </location>
</feature>
<dbReference type="SUPFAM" id="SSF161098">
    <property type="entry name" value="MetI-like"/>
    <property type="match status" value="1"/>
</dbReference>
<comment type="similarity">
    <text evidence="7">Belongs to the binding-protein-dependent transport system permease family.</text>
</comment>
<accession>A0A3S4Z2U3</accession>
<dbReference type="GO" id="GO:0005886">
    <property type="term" value="C:plasma membrane"/>
    <property type="evidence" value="ECO:0007669"/>
    <property type="project" value="UniProtKB-SubCell"/>
</dbReference>
<evidence type="ECO:0000256" key="3">
    <source>
        <dbReference type="ARBA" id="ARBA00022475"/>
    </source>
</evidence>
<keyword evidence="2 7" id="KW-0813">Transport</keyword>
<feature type="transmembrane region" description="Helical" evidence="7">
    <location>
        <begin position="78"/>
        <end position="98"/>
    </location>
</feature>
<dbReference type="PANTHER" id="PTHR32243:SF18">
    <property type="entry name" value="INNER MEMBRANE ABC TRANSPORTER PERMEASE PROTEIN YCJP"/>
    <property type="match status" value="1"/>
</dbReference>
<dbReference type="AlphaFoldDB" id="A0A3S4Z2U3"/>
<dbReference type="OrthoDB" id="9787837at2"/>
<comment type="subcellular location">
    <subcellularLocation>
        <location evidence="1 7">Cell membrane</location>
        <topology evidence="1 7">Multi-pass membrane protein</topology>
    </subcellularLocation>
</comment>
<dbReference type="Pfam" id="PF00528">
    <property type="entry name" value="BPD_transp_1"/>
    <property type="match status" value="1"/>
</dbReference>
<feature type="transmembrane region" description="Helical" evidence="7">
    <location>
        <begin position="196"/>
        <end position="222"/>
    </location>
</feature>
<keyword evidence="3" id="KW-1003">Cell membrane</keyword>
<evidence type="ECO:0000256" key="2">
    <source>
        <dbReference type="ARBA" id="ARBA00022448"/>
    </source>
</evidence>
<dbReference type="InterPro" id="IPR000515">
    <property type="entry name" value="MetI-like"/>
</dbReference>
<feature type="transmembrane region" description="Helical" evidence="7">
    <location>
        <begin position="140"/>
        <end position="158"/>
    </location>
</feature>
<dbReference type="PROSITE" id="PS50928">
    <property type="entry name" value="ABC_TM1"/>
    <property type="match status" value="1"/>
</dbReference>
<dbReference type="CDD" id="cd06261">
    <property type="entry name" value="TM_PBP2"/>
    <property type="match status" value="1"/>
</dbReference>
<evidence type="ECO:0000256" key="7">
    <source>
        <dbReference type="RuleBase" id="RU363032"/>
    </source>
</evidence>
<keyword evidence="4 7" id="KW-0812">Transmembrane</keyword>
<protein>
    <submittedName>
        <fullName evidence="9">Inner membrane ABC transporter permease protein ycjP</fullName>
    </submittedName>
</protein>
<proteinExistence type="inferred from homology"/>
<sequence>MKRKHVLYILCVALIVLFSLGPIVWCFIISISPEQEMLTAGGGVLPSRVLFTHYADIFDASSKAHQAVFGGLANSIKISLLTIALGVPISYLTAYGLARFDFPHKTLYVRLLLLTVVIPVFTTIIPVYNVFRELDLLDNIFWNCVIYISSFLPLNTWIMMNYIKELPEELWQAAAIDGFSEREIFTRIALPLSKPILLTTTLILFLMAWKQYMIPMILLSSYENKPLTMILSEFMTRYAIDYGTIAAVGVVSVLPPAIAAILFRKFLVSGLAAGAVKR</sequence>
<dbReference type="Gene3D" id="1.10.3720.10">
    <property type="entry name" value="MetI-like"/>
    <property type="match status" value="1"/>
</dbReference>
<evidence type="ECO:0000256" key="5">
    <source>
        <dbReference type="ARBA" id="ARBA00022989"/>
    </source>
</evidence>
<feature type="transmembrane region" description="Helical" evidence="7">
    <location>
        <begin position="7"/>
        <end position="31"/>
    </location>
</feature>
<evidence type="ECO:0000256" key="4">
    <source>
        <dbReference type="ARBA" id="ARBA00022692"/>
    </source>
</evidence>
<dbReference type="EMBL" id="LR134523">
    <property type="protein sequence ID" value="VEJ34322.1"/>
    <property type="molecule type" value="Genomic_DNA"/>
</dbReference>
<evidence type="ECO:0000313" key="9">
    <source>
        <dbReference type="EMBL" id="VEJ34322.1"/>
    </source>
</evidence>
<dbReference type="InterPro" id="IPR050901">
    <property type="entry name" value="BP-dep_ABC_trans_perm"/>
</dbReference>
<keyword evidence="6 7" id="KW-0472">Membrane</keyword>
<gene>
    <name evidence="9" type="primary">ycjP</name>
    <name evidence="9" type="ORF">NCTC13079_00093</name>
</gene>
<dbReference type="RefSeq" id="WP_126464579.1">
    <property type="nucleotide sequence ID" value="NZ_LR134523.1"/>
</dbReference>
<dbReference type="PANTHER" id="PTHR32243">
    <property type="entry name" value="MALTOSE TRANSPORT SYSTEM PERMEASE-RELATED"/>
    <property type="match status" value="1"/>
</dbReference>